<name>A0A4R3YX39_9GAMM</name>
<gene>
    <name evidence="1" type="ORF">EC912_101752</name>
</gene>
<protein>
    <submittedName>
        <fullName evidence="1">Uncharacterized protein</fullName>
    </submittedName>
</protein>
<keyword evidence="2" id="KW-1185">Reference proteome</keyword>
<dbReference type="AlphaFoldDB" id="A0A4R3YX39"/>
<evidence type="ECO:0000313" key="1">
    <source>
        <dbReference type="EMBL" id="TCV97735.1"/>
    </source>
</evidence>
<dbReference type="EMBL" id="SMCS01000001">
    <property type="protein sequence ID" value="TCV97735.1"/>
    <property type="molecule type" value="Genomic_DNA"/>
</dbReference>
<accession>A0A4R3YX39</accession>
<sequence length="158" mass="17044">MGAPFPDVTNRISHDAGSIAMLFLDEEGHDRLTVGQSFTPQMNGKVPANFHRIGKSVGVIIHNAAGDERGGISWLSNGRGAISFDYPDRDAIGMYVDEKSRSATFILEYADAAIGDVSMFEMTAKGRGGHFTLYDPAGKPKTRWEVAEGAVSNRSPNP</sequence>
<evidence type="ECO:0000313" key="2">
    <source>
        <dbReference type="Proteomes" id="UP000295645"/>
    </source>
</evidence>
<organism evidence="1 2">
    <name type="scientific">Luteibacter rhizovicinus</name>
    <dbReference type="NCBI Taxonomy" id="242606"/>
    <lineage>
        <taxon>Bacteria</taxon>
        <taxon>Pseudomonadati</taxon>
        <taxon>Pseudomonadota</taxon>
        <taxon>Gammaproteobacteria</taxon>
        <taxon>Lysobacterales</taxon>
        <taxon>Rhodanobacteraceae</taxon>
        <taxon>Luteibacter</taxon>
    </lineage>
</organism>
<reference evidence="1 2" key="1">
    <citation type="submission" date="2019-03" db="EMBL/GenBank/DDBJ databases">
        <title>Above-ground endophytic microbial communities from plants in different locations in the United States.</title>
        <authorList>
            <person name="Frank C."/>
        </authorList>
    </citation>
    <scope>NUCLEOTIDE SEQUENCE [LARGE SCALE GENOMIC DNA]</scope>
    <source>
        <strain evidence="1 2">LP_13_YM</strain>
    </source>
</reference>
<proteinExistence type="predicted"/>
<comment type="caution">
    <text evidence="1">The sequence shown here is derived from an EMBL/GenBank/DDBJ whole genome shotgun (WGS) entry which is preliminary data.</text>
</comment>
<dbReference type="Proteomes" id="UP000295645">
    <property type="component" value="Unassembled WGS sequence"/>
</dbReference>